<evidence type="ECO:0000313" key="10">
    <source>
        <dbReference type="EMBL" id="MBC8587345.1"/>
    </source>
</evidence>
<feature type="transmembrane region" description="Helical" evidence="8">
    <location>
        <begin position="278"/>
        <end position="297"/>
    </location>
</feature>
<evidence type="ECO:0000256" key="6">
    <source>
        <dbReference type="ARBA" id="ARBA00022989"/>
    </source>
</evidence>
<reference evidence="10" key="1">
    <citation type="submission" date="2020-08" db="EMBL/GenBank/DDBJ databases">
        <title>Genome public.</title>
        <authorList>
            <person name="Liu C."/>
            <person name="Sun Q."/>
        </authorList>
    </citation>
    <scope>NUCLEOTIDE SEQUENCE</scope>
    <source>
        <strain evidence="10">BX21</strain>
    </source>
</reference>
<dbReference type="AlphaFoldDB" id="A0A926ERT1"/>
<organism evidence="10 11">
    <name type="scientific">Paratissierella segnis</name>
    <dbReference type="NCBI Taxonomy" id="2763679"/>
    <lineage>
        <taxon>Bacteria</taxon>
        <taxon>Bacillati</taxon>
        <taxon>Bacillota</taxon>
        <taxon>Tissierellia</taxon>
        <taxon>Tissierellales</taxon>
        <taxon>Tissierellaceae</taxon>
        <taxon>Paratissierella</taxon>
    </lineage>
</organism>
<keyword evidence="4 10" id="KW-0762">Sugar transport</keyword>
<dbReference type="Pfam" id="PF13303">
    <property type="entry name" value="PTS_EIIC_2"/>
    <property type="match status" value="1"/>
</dbReference>
<protein>
    <submittedName>
        <fullName evidence="10">PTS sugar transporter subunit IIC</fullName>
    </submittedName>
</protein>
<keyword evidence="11" id="KW-1185">Reference proteome</keyword>
<keyword evidence="7 8" id="KW-0472">Membrane</keyword>
<comment type="subcellular location">
    <subcellularLocation>
        <location evidence="1">Cell membrane</location>
        <topology evidence="1">Multi-pass membrane protein</topology>
    </subcellularLocation>
</comment>
<feature type="transmembrane region" description="Helical" evidence="8">
    <location>
        <begin position="12"/>
        <end position="33"/>
    </location>
</feature>
<evidence type="ECO:0000256" key="8">
    <source>
        <dbReference type="SAM" id="Phobius"/>
    </source>
</evidence>
<dbReference type="GO" id="GO:0008982">
    <property type="term" value="F:protein-N(PI)-phosphohistidine-sugar phosphotransferase activity"/>
    <property type="evidence" value="ECO:0007669"/>
    <property type="project" value="InterPro"/>
</dbReference>
<feature type="transmembrane region" description="Helical" evidence="8">
    <location>
        <begin position="303"/>
        <end position="326"/>
    </location>
</feature>
<dbReference type="InterPro" id="IPR003352">
    <property type="entry name" value="PTS_EIIC"/>
</dbReference>
<evidence type="ECO:0000256" key="3">
    <source>
        <dbReference type="ARBA" id="ARBA00022475"/>
    </source>
</evidence>
<dbReference type="GO" id="GO:0009401">
    <property type="term" value="P:phosphoenolpyruvate-dependent sugar phosphotransferase system"/>
    <property type="evidence" value="ECO:0007669"/>
    <property type="project" value="InterPro"/>
</dbReference>
<dbReference type="RefSeq" id="WP_262428801.1">
    <property type="nucleotide sequence ID" value="NZ_JACRTG010000010.1"/>
</dbReference>
<evidence type="ECO:0000256" key="1">
    <source>
        <dbReference type="ARBA" id="ARBA00004651"/>
    </source>
</evidence>
<dbReference type="EMBL" id="JACRTG010000010">
    <property type="protein sequence ID" value="MBC8587345.1"/>
    <property type="molecule type" value="Genomic_DNA"/>
</dbReference>
<proteinExistence type="predicted"/>
<accession>A0A926ERT1</accession>
<evidence type="ECO:0000259" key="9">
    <source>
        <dbReference type="Pfam" id="PF13303"/>
    </source>
</evidence>
<evidence type="ECO:0000313" key="11">
    <source>
        <dbReference type="Proteomes" id="UP000601171"/>
    </source>
</evidence>
<dbReference type="GO" id="GO:0005886">
    <property type="term" value="C:plasma membrane"/>
    <property type="evidence" value="ECO:0007669"/>
    <property type="project" value="UniProtKB-SubCell"/>
</dbReference>
<keyword evidence="5 8" id="KW-0812">Transmembrane</keyword>
<feature type="domain" description="Phosphotransferase system EIIC" evidence="9">
    <location>
        <begin position="14"/>
        <end position="338"/>
    </location>
</feature>
<keyword evidence="6 8" id="KW-1133">Transmembrane helix</keyword>
<keyword evidence="3" id="KW-1003">Cell membrane</keyword>
<feature type="transmembrane region" description="Helical" evidence="8">
    <location>
        <begin position="252"/>
        <end position="271"/>
    </location>
</feature>
<feature type="transmembrane region" description="Helical" evidence="8">
    <location>
        <begin position="202"/>
        <end position="221"/>
    </location>
</feature>
<keyword evidence="2" id="KW-0813">Transport</keyword>
<comment type="caution">
    <text evidence="10">The sequence shown here is derived from an EMBL/GenBank/DDBJ whole genome shotgun (WGS) entry which is preliminary data.</text>
</comment>
<evidence type="ECO:0000256" key="7">
    <source>
        <dbReference type="ARBA" id="ARBA00023136"/>
    </source>
</evidence>
<evidence type="ECO:0000256" key="4">
    <source>
        <dbReference type="ARBA" id="ARBA00022597"/>
    </source>
</evidence>
<feature type="transmembrane region" description="Helical" evidence="8">
    <location>
        <begin position="170"/>
        <end position="195"/>
    </location>
</feature>
<evidence type="ECO:0000256" key="2">
    <source>
        <dbReference type="ARBA" id="ARBA00022448"/>
    </source>
</evidence>
<evidence type="ECO:0000256" key="5">
    <source>
        <dbReference type="ARBA" id="ARBA00022692"/>
    </source>
</evidence>
<feature type="transmembrane region" description="Helical" evidence="8">
    <location>
        <begin position="128"/>
        <end position="150"/>
    </location>
</feature>
<gene>
    <name evidence="10" type="ORF">H8707_03720</name>
</gene>
<sequence>MAKKGKGIQDYIVNVFNGMALGLFSSLIIGLIIKQIGTLLDVPMLINFGNIAQKLMGPAIGAGVAHSIGAPPLGIFASVVTGTLGAGSISFDGAAAIINTGEPVGAMIASLIGAEVSKMISGKTKVDIVLVPISTILVGGLVAKHVSPYITVALDYVGDFINMATELHPIPMGIIVSVVMGIILTLPISSAALAISLKLSGLAAGASTVGCAANMIGFAVASYRENGIGGFIAQGIGTSMIQMSNIVKNPLIWIPAIVSSAILGPISSYVLKMEGNSIGAGMGTSGLVGQFATIDTMGSSPRVIVLIILMHFVLPGIISFIVSEWLRKIGWIKKGDMTL</sequence>
<dbReference type="Proteomes" id="UP000601171">
    <property type="component" value="Unassembled WGS sequence"/>
</dbReference>
<name>A0A926ERT1_9FIRM</name>